<reference evidence="1 2" key="1">
    <citation type="submission" date="2019-03" db="EMBL/GenBank/DDBJ databases">
        <title>Genomic Encyclopedia of Type Strains, Phase IV (KMG-IV): sequencing the most valuable type-strain genomes for metagenomic binning, comparative biology and taxonomic classification.</title>
        <authorList>
            <person name="Goeker M."/>
        </authorList>
    </citation>
    <scope>NUCLEOTIDE SEQUENCE [LARGE SCALE GENOMIC DNA]</scope>
    <source>
        <strain evidence="1 2">DSM 102969</strain>
    </source>
</reference>
<dbReference type="AlphaFoldDB" id="A0A4R6RMC3"/>
<comment type="caution">
    <text evidence="1">The sequence shown here is derived from an EMBL/GenBank/DDBJ whole genome shotgun (WGS) entry which is preliminary data.</text>
</comment>
<gene>
    <name evidence="1" type="ORF">EDD54_1613</name>
</gene>
<proteinExistence type="predicted"/>
<dbReference type="RefSeq" id="WP_165644660.1">
    <property type="nucleotide sequence ID" value="NZ_BSPM01000008.1"/>
</dbReference>
<organism evidence="1 2">
    <name type="scientific">Oharaeibacter diazotrophicus</name>
    <dbReference type="NCBI Taxonomy" id="1920512"/>
    <lineage>
        <taxon>Bacteria</taxon>
        <taxon>Pseudomonadati</taxon>
        <taxon>Pseudomonadota</taxon>
        <taxon>Alphaproteobacteria</taxon>
        <taxon>Hyphomicrobiales</taxon>
        <taxon>Pleomorphomonadaceae</taxon>
        <taxon>Oharaeibacter</taxon>
    </lineage>
</organism>
<protein>
    <submittedName>
        <fullName evidence="1">Uncharacterized protein DUF4089</fullName>
    </submittedName>
</protein>
<sequence length="64" mass="6832">MRTPEFDAAAHVAHMEAVVGLEIAPEWRDGVIANVATAQRMAALVLDFPLADDVEPAGNFEAGR</sequence>
<evidence type="ECO:0000313" key="2">
    <source>
        <dbReference type="Proteomes" id="UP000294547"/>
    </source>
</evidence>
<evidence type="ECO:0000313" key="1">
    <source>
        <dbReference type="EMBL" id="TDP87714.1"/>
    </source>
</evidence>
<keyword evidence="2" id="KW-1185">Reference proteome</keyword>
<dbReference type="Proteomes" id="UP000294547">
    <property type="component" value="Unassembled WGS sequence"/>
</dbReference>
<dbReference type="Pfam" id="PF13318">
    <property type="entry name" value="AtzG-like"/>
    <property type="match status" value="1"/>
</dbReference>
<accession>A0A4R6RMC3</accession>
<name>A0A4R6RMC3_9HYPH</name>
<dbReference type="EMBL" id="SNXY01000006">
    <property type="protein sequence ID" value="TDP87714.1"/>
    <property type="molecule type" value="Genomic_DNA"/>
</dbReference>
<dbReference type="InterPro" id="IPR025148">
    <property type="entry name" value="AtzG-like"/>
</dbReference>